<proteinExistence type="predicted"/>
<comment type="caution">
    <text evidence="1">The sequence shown here is derived from an EMBL/GenBank/DDBJ whole genome shotgun (WGS) entry which is preliminary data.</text>
</comment>
<dbReference type="EMBL" id="JANPWB010000003">
    <property type="protein sequence ID" value="KAJ1196297.1"/>
    <property type="molecule type" value="Genomic_DNA"/>
</dbReference>
<evidence type="ECO:0000313" key="2">
    <source>
        <dbReference type="Proteomes" id="UP001066276"/>
    </source>
</evidence>
<organism evidence="1 2">
    <name type="scientific">Pleurodeles waltl</name>
    <name type="common">Iberian ribbed newt</name>
    <dbReference type="NCBI Taxonomy" id="8319"/>
    <lineage>
        <taxon>Eukaryota</taxon>
        <taxon>Metazoa</taxon>
        <taxon>Chordata</taxon>
        <taxon>Craniata</taxon>
        <taxon>Vertebrata</taxon>
        <taxon>Euteleostomi</taxon>
        <taxon>Amphibia</taxon>
        <taxon>Batrachia</taxon>
        <taxon>Caudata</taxon>
        <taxon>Salamandroidea</taxon>
        <taxon>Salamandridae</taxon>
        <taxon>Pleurodelinae</taxon>
        <taxon>Pleurodeles</taxon>
    </lineage>
</organism>
<sequence length="101" mass="11534">MSGDVCKMNISLKIVVKIVDDRGAVGEQVNKPASKFLQVFVKRVTVLQIWSKTYVVDYCFTYMEDIVLLYRSCSIEAMCLESDTHRQSLSSCADQFFCFVI</sequence>
<gene>
    <name evidence="1" type="ORF">NDU88_000168</name>
</gene>
<dbReference type="Proteomes" id="UP001066276">
    <property type="component" value="Chromosome 2_1"/>
</dbReference>
<evidence type="ECO:0000313" key="1">
    <source>
        <dbReference type="EMBL" id="KAJ1196297.1"/>
    </source>
</evidence>
<accession>A0AAV7V4Q7</accession>
<reference evidence="1" key="1">
    <citation type="journal article" date="2022" name="bioRxiv">
        <title>Sequencing and chromosome-scale assembly of the giantPleurodeles waltlgenome.</title>
        <authorList>
            <person name="Brown T."/>
            <person name="Elewa A."/>
            <person name="Iarovenko S."/>
            <person name="Subramanian E."/>
            <person name="Araus A.J."/>
            <person name="Petzold A."/>
            <person name="Susuki M."/>
            <person name="Suzuki K.-i.T."/>
            <person name="Hayashi T."/>
            <person name="Toyoda A."/>
            <person name="Oliveira C."/>
            <person name="Osipova E."/>
            <person name="Leigh N.D."/>
            <person name="Simon A."/>
            <person name="Yun M.H."/>
        </authorList>
    </citation>
    <scope>NUCLEOTIDE SEQUENCE</scope>
    <source>
        <strain evidence="1">20211129_DDA</strain>
        <tissue evidence="1">Liver</tissue>
    </source>
</reference>
<name>A0AAV7V4Q7_PLEWA</name>
<dbReference type="AlphaFoldDB" id="A0AAV7V4Q7"/>
<protein>
    <submittedName>
        <fullName evidence="1">Uncharacterized protein</fullName>
    </submittedName>
</protein>
<keyword evidence="2" id="KW-1185">Reference proteome</keyword>